<name>A0ABW0Z4R8_9ACTN</name>
<dbReference type="Proteomes" id="UP001596083">
    <property type="component" value="Unassembled WGS sequence"/>
</dbReference>
<dbReference type="CDD" id="cd00657">
    <property type="entry name" value="Ferritin_like"/>
    <property type="match status" value="1"/>
</dbReference>
<dbReference type="EMBL" id="JBHSPB010000007">
    <property type="protein sequence ID" value="MFC5721380.1"/>
    <property type="molecule type" value="Genomic_DNA"/>
</dbReference>
<comment type="caution">
    <text evidence="2">The sequence shown here is derived from an EMBL/GenBank/DDBJ whole genome shotgun (WGS) entry which is preliminary data.</text>
</comment>
<evidence type="ECO:0000313" key="3">
    <source>
        <dbReference type="Proteomes" id="UP001596083"/>
    </source>
</evidence>
<dbReference type="Gene3D" id="1.10.620.20">
    <property type="entry name" value="Ribonucleotide Reductase, subunit A"/>
    <property type="match status" value="1"/>
</dbReference>
<accession>A0ABW0Z4R8</accession>
<dbReference type="SUPFAM" id="SSF47240">
    <property type="entry name" value="Ferritin-like"/>
    <property type="match status" value="1"/>
</dbReference>
<dbReference type="InterPro" id="IPR009078">
    <property type="entry name" value="Ferritin-like_SF"/>
</dbReference>
<feature type="region of interest" description="Disordered" evidence="1">
    <location>
        <begin position="368"/>
        <end position="390"/>
    </location>
</feature>
<dbReference type="InterPro" id="IPR012348">
    <property type="entry name" value="RNR-like"/>
</dbReference>
<evidence type="ECO:0000256" key="1">
    <source>
        <dbReference type="SAM" id="MobiDB-lite"/>
    </source>
</evidence>
<keyword evidence="3" id="KW-1185">Reference proteome</keyword>
<reference evidence="3" key="1">
    <citation type="journal article" date="2019" name="Int. J. Syst. Evol. Microbiol.">
        <title>The Global Catalogue of Microorganisms (GCM) 10K type strain sequencing project: providing services to taxonomists for standard genome sequencing and annotation.</title>
        <authorList>
            <consortium name="The Broad Institute Genomics Platform"/>
            <consortium name="The Broad Institute Genome Sequencing Center for Infectious Disease"/>
            <person name="Wu L."/>
            <person name="Ma J."/>
        </authorList>
    </citation>
    <scope>NUCLEOTIDE SEQUENCE [LARGE SCALE GENOMIC DNA]</scope>
    <source>
        <strain evidence="3">CGMCC 4.7304</strain>
    </source>
</reference>
<dbReference type="RefSeq" id="WP_390316644.1">
    <property type="nucleotide sequence ID" value="NZ_JBHSPB010000007.1"/>
</dbReference>
<proteinExistence type="predicted"/>
<organism evidence="2 3">
    <name type="scientific">Streptomyces gamaensis</name>
    <dbReference type="NCBI Taxonomy" id="1763542"/>
    <lineage>
        <taxon>Bacteria</taxon>
        <taxon>Bacillati</taxon>
        <taxon>Actinomycetota</taxon>
        <taxon>Actinomycetes</taxon>
        <taxon>Kitasatosporales</taxon>
        <taxon>Streptomycetaceae</taxon>
        <taxon>Streptomyces</taxon>
    </lineage>
</organism>
<dbReference type="InterPro" id="IPR025859">
    <property type="entry name" value="AurF/CmlI"/>
</dbReference>
<sequence length="390" mass="44417">MASARTRKFYAHEPGSPGWQVPATGAARFTWDYADGRERLLALYQKGKDKQWDAVTRIDWDLPVDPYDPLGVSDEHLPVHDTPYWHRMNERNKRELRRNYAAWQFSQFLHGEQGAMVCAARIVESVPDLDAKFYSATQTMDEARHTELFSRFLREKLGVGYPVDDNLRSLLDDTLRDSRWDMPYLGMQVLIEGLALAAFGMLRDSTSKPLPKQILAYVMQDEARHVAFGRMALRDYYRQLSQAELREREEFVIEGCYLMRDRLRGEIVLTDLGIPAKEAAELSEHSDNLKLFRKLLFSRIVPCVKDIGLWGERLQRAYVDLGVLELGDSSLDRLMAQDEELAEQLDAQRFAREEAARRAEVAAVIEAGGAAENETAEEVEKADGGSPGEG</sequence>
<evidence type="ECO:0000313" key="2">
    <source>
        <dbReference type="EMBL" id="MFC5721380.1"/>
    </source>
</evidence>
<gene>
    <name evidence="2" type="ORF">ACFP1Z_14505</name>
</gene>
<protein>
    <submittedName>
        <fullName evidence="2">Ferritin-like domain-containing protein</fullName>
    </submittedName>
</protein>
<dbReference type="Pfam" id="PF11583">
    <property type="entry name" value="AurF"/>
    <property type="match status" value="1"/>
</dbReference>